<name>A0A1D8FZP3_9ACTN</name>
<evidence type="ECO:0000256" key="1">
    <source>
        <dbReference type="SAM" id="MobiDB-lite"/>
    </source>
</evidence>
<keyword evidence="4" id="KW-1185">Reference proteome</keyword>
<dbReference type="EMBL" id="CP017316">
    <property type="protein sequence ID" value="AOT58678.1"/>
    <property type="molecule type" value="Genomic_DNA"/>
</dbReference>
<evidence type="ECO:0000313" key="3">
    <source>
        <dbReference type="EMBL" id="AOT58678.1"/>
    </source>
</evidence>
<dbReference type="Proteomes" id="UP000095349">
    <property type="component" value="Chromosome"/>
</dbReference>
<feature type="compositionally biased region" description="Pro residues" evidence="1">
    <location>
        <begin position="136"/>
        <end position="160"/>
    </location>
</feature>
<dbReference type="KEGG" id="srn:A4G23_01493"/>
<dbReference type="Pfam" id="PF13560">
    <property type="entry name" value="HTH_31"/>
    <property type="match status" value="1"/>
</dbReference>
<feature type="region of interest" description="Disordered" evidence="1">
    <location>
        <begin position="195"/>
        <end position="222"/>
    </location>
</feature>
<feature type="domain" description="HTH cro/C1-type" evidence="2">
    <location>
        <begin position="14"/>
        <end position="69"/>
    </location>
</feature>
<dbReference type="PATRIC" id="fig|285473.5.peg.1552"/>
<accession>A0A1D8FZP3</accession>
<gene>
    <name evidence="3" type="primary">pac</name>
    <name evidence="3" type="ORF">A4G23_01493</name>
</gene>
<reference evidence="3 4" key="1">
    <citation type="submission" date="2016-09" db="EMBL/GenBank/DDBJ databases">
        <title>Streptomyces rubrolavendulae MJM4426 Genome sequencing and assembly.</title>
        <authorList>
            <person name="Kim J.-G."/>
        </authorList>
    </citation>
    <scope>NUCLEOTIDE SEQUENCE [LARGE SCALE GENOMIC DNA]</scope>
    <source>
        <strain evidence="3 4">MJM4426</strain>
    </source>
</reference>
<organism evidence="3 4">
    <name type="scientific">Streptomyces rubrolavendulae</name>
    <dbReference type="NCBI Taxonomy" id="285473"/>
    <lineage>
        <taxon>Bacteria</taxon>
        <taxon>Bacillati</taxon>
        <taxon>Actinomycetota</taxon>
        <taxon>Actinomycetes</taxon>
        <taxon>Kitasatosporales</taxon>
        <taxon>Streptomycetaceae</taxon>
        <taxon>Streptomyces</taxon>
    </lineage>
</organism>
<dbReference type="STRING" id="285473.A4G23_01493"/>
<dbReference type="Gene3D" id="1.10.260.40">
    <property type="entry name" value="lambda repressor-like DNA-binding domains"/>
    <property type="match status" value="1"/>
</dbReference>
<dbReference type="AlphaFoldDB" id="A0A1D8FZP3"/>
<dbReference type="CDD" id="cd00093">
    <property type="entry name" value="HTH_XRE"/>
    <property type="match status" value="1"/>
</dbReference>
<dbReference type="PROSITE" id="PS50943">
    <property type="entry name" value="HTH_CROC1"/>
    <property type="match status" value="1"/>
</dbReference>
<sequence>MAEVDEVAVLAAHLRDLKDRTGLSYTALAARLHVSRSTLHRYCLGETVPPDHALVANLARLAGAPREELLELHREWILADTRRDGRPQPPTATTPAPYASARPRTPTPATPNPTPTPATPTPTPTPAPTPHEDTAPPTPPTPPHTPPPSDSGQPPSPAPTHPRRRRTGAAVAAVAALVLGGGAVAAKLAYEPATTPPTTAPAAPATAGTSQTPIAPTAPEARPGAPLTWTADSHVWAHECDHRYLVDRPPHTVPAPPVQQDAQRWARSLGAVHGGTTIVRATLSAARQDATAVVERLTVRVVERRTPPGWPAYAMSSGCGGMLSPAFHAVDLDAPRPLVRPVEGFDGERPLPATQLPYRVRAGDPLVVRVEATAVRCDCAWVLEAEWSSGERRGTVRIDDGGRPFRTSGVAAGREYAYDDGAKAWRG</sequence>
<evidence type="ECO:0000259" key="2">
    <source>
        <dbReference type="PROSITE" id="PS50943"/>
    </source>
</evidence>
<dbReference type="InterPro" id="IPR010982">
    <property type="entry name" value="Lambda_DNA-bd_dom_sf"/>
</dbReference>
<protein>
    <submittedName>
        <fullName evidence="3">Major cell-surface adhesin PAc</fullName>
    </submittedName>
</protein>
<feature type="compositionally biased region" description="Pro residues" evidence="1">
    <location>
        <begin position="105"/>
        <end position="129"/>
    </location>
</feature>
<feature type="compositionally biased region" description="Low complexity" evidence="1">
    <location>
        <begin position="93"/>
        <end position="104"/>
    </location>
</feature>
<feature type="region of interest" description="Disordered" evidence="1">
    <location>
        <begin position="81"/>
        <end position="169"/>
    </location>
</feature>
<dbReference type="InterPro" id="IPR001387">
    <property type="entry name" value="Cro/C1-type_HTH"/>
</dbReference>
<dbReference type="GO" id="GO:0003677">
    <property type="term" value="F:DNA binding"/>
    <property type="evidence" value="ECO:0007669"/>
    <property type="project" value="InterPro"/>
</dbReference>
<dbReference type="PRINTS" id="PR01217">
    <property type="entry name" value="PRICHEXTENSN"/>
</dbReference>
<dbReference type="SUPFAM" id="SSF47413">
    <property type="entry name" value="lambda repressor-like DNA-binding domains"/>
    <property type="match status" value="1"/>
</dbReference>
<evidence type="ECO:0000313" key="4">
    <source>
        <dbReference type="Proteomes" id="UP000095349"/>
    </source>
</evidence>
<proteinExistence type="predicted"/>
<dbReference type="SMART" id="SM00530">
    <property type="entry name" value="HTH_XRE"/>
    <property type="match status" value="1"/>
</dbReference>